<protein>
    <submittedName>
        <fullName evidence="7">DUF490 domain-containing protein</fullName>
    </submittedName>
</protein>
<keyword evidence="3 5" id="KW-1133">Transmembrane helix</keyword>
<dbReference type="EMBL" id="BSOH01000011">
    <property type="protein sequence ID" value="GLR17451.1"/>
    <property type="molecule type" value="Genomic_DNA"/>
</dbReference>
<evidence type="ECO:0000256" key="2">
    <source>
        <dbReference type="ARBA" id="ARBA00022692"/>
    </source>
</evidence>
<evidence type="ECO:0000313" key="8">
    <source>
        <dbReference type="Proteomes" id="UP001156666"/>
    </source>
</evidence>
<reference evidence="7" key="1">
    <citation type="journal article" date="2014" name="Int. J. Syst. Evol. Microbiol.">
        <title>Complete genome sequence of Corynebacterium casei LMG S-19264T (=DSM 44701T), isolated from a smear-ripened cheese.</title>
        <authorList>
            <consortium name="US DOE Joint Genome Institute (JGI-PGF)"/>
            <person name="Walter F."/>
            <person name="Albersmeier A."/>
            <person name="Kalinowski J."/>
            <person name="Ruckert C."/>
        </authorList>
    </citation>
    <scope>NUCLEOTIDE SEQUENCE</scope>
    <source>
        <strain evidence="7">NBRC 108769</strain>
    </source>
</reference>
<evidence type="ECO:0000259" key="6">
    <source>
        <dbReference type="Pfam" id="PF04357"/>
    </source>
</evidence>
<dbReference type="Proteomes" id="UP001156666">
    <property type="component" value="Unassembled WGS sequence"/>
</dbReference>
<dbReference type="PANTHER" id="PTHR36985:SF1">
    <property type="entry name" value="TRANSLOCATION AND ASSEMBLY MODULE SUBUNIT TAMB"/>
    <property type="match status" value="1"/>
</dbReference>
<dbReference type="GO" id="GO:0009306">
    <property type="term" value="P:protein secretion"/>
    <property type="evidence" value="ECO:0007669"/>
    <property type="project" value="InterPro"/>
</dbReference>
<keyword evidence="2 5" id="KW-0812">Transmembrane</keyword>
<evidence type="ECO:0000256" key="4">
    <source>
        <dbReference type="ARBA" id="ARBA00023136"/>
    </source>
</evidence>
<comment type="subcellular location">
    <subcellularLocation>
        <location evidence="1">Membrane</location>
        <topology evidence="1">Single-pass membrane protein</topology>
    </subcellularLocation>
</comment>
<name>A0AA37SRH1_9BACT</name>
<keyword evidence="4 5" id="KW-0472">Membrane</keyword>
<feature type="transmembrane region" description="Helical" evidence="5">
    <location>
        <begin position="24"/>
        <end position="49"/>
    </location>
</feature>
<proteinExistence type="predicted"/>
<evidence type="ECO:0000256" key="3">
    <source>
        <dbReference type="ARBA" id="ARBA00022989"/>
    </source>
</evidence>
<sequence>MSVKYTMANEKVNTDDKKKKSIGFFARSVIVLFMVILFILTFLTSILYVPSIQNYVVDRVAFRVSNNINGEIKVGNVKLNVFKGLVLQDFVILEKISGDTLIAADAVNAGFADNLFSLFNRQANINTVELTGVSLKDEKGTTSAYSKLASIFRNESVGEDTGEKKEPFDINIKQLNLNDFEYQSVDSIKGETRYVFMKRAEITIDSIDIPGQNFNISKFEANAPHFELTFFERSESEYVSSSVSIDDSTFTIPDTFDLVIQEAHLENGIFILQDLNKVPTGIANEFDPAIIEAKEVNLDIKDFYVNSAAEIVAKIEAGSLKSQDEMIVINEFSCDEYRLDQRRMTFQGLNLITNNSHVKDNLIFKFRSIKDFNDFNNRVIMEANITKSKVGINELIYFAPSMKKSDFFFKNQKRQINFDGIVTGRVNSLNASKMKINFGNEIAIKGRMNSRNLEDVEDAILNLGLDEFSMTVATLSEIIPGFNPPPNFYKLGRLNFNGRFDGYIQDFVAFGDLTSDLGKADLDMRLDLKDGAENAQYSGSAVLRAFDLATWSGNTDFGMLEVEATVKNGKGLRLESVNAELAANVNMLEYKGYVYEDFNMEGKFEQNLFDGIFEISDPNIDLDFSGSIDFTDSIPVYDFEAQVNALKLKKLNIIAEDFALEGNLEINANGTDINNAQGTASGTEFILYKNGNEFKLDSFDLRAKGAFPKRRNFVLNSSLADIELNGFFKLEELPDAFISGLKTNYPNFTKRLNHIKYPNPSPGYDFNINMTIKESEDIFEVLLGESIFIQDATVLGRISNIDNRSALDISFPFLEVNGNVFGGIKGDLFAQAEEGKLDLVVEYANINGVDFSPVKIVANAGKEELHFTINSAELIDSFTNITIDGILRNEDDLFNVRFDNTSFDAFGSTWAFNDENNVVFGTEYLQIDNLVLSDGVRALTFDDINNKGVAMNISSLSTSFFNRLFKADFRGDINGSVEVANVFDFKGFNASVSIPKFGFRQHQFGLVNFDASSPSLKEPIEYKLVAYDKDKNLNFSGAYTIADKNNKGKLRINNYPLDLLEYIIDDGISETFGTVDASVSYDGPIGYPEISGKAEVKEGGSKIDYLGTRYKVGKNNIQFSDGYIDFSDGILIDSRGQEAIVQGGLRHEAFRDFSADLRIRSPKFIALNTSKEDNPSYYGFAQGEMDVLFSGPFETILISVNATTGRNTVLNLPVEYTAEEYSTDFIEIINKNAPKKKVSREDINLEGLSLDMNVNVTQDAKVVILFDETAKDILESSGRGAIQLAIDPEGNFEMFGNYEVVSGQYLFTIPSLLVNKSFIIQNGGNIEWTGDPLNANLNIDATYRGLQASLDKFLAEYLPEGNVGLANQAKQRVEVALTMDLGGTMSTPDIDFDISFPNLTGELKPLAEGRLRTLETNQDAYNDIVFGLILLRTFLPPNQVGNSILNSGNLIGTGYSTISEFVSNQFSILLSSIFDEALEGNSYFSGVDVNFAANKNSNVFAQNNNDILPDEYDINLVSSFNEDKWNLQIGGRYVVNSVFLDVGEYFAPDFVVEYYITDDRRLKLNLYARSDYDTTNSRKLQSGIGITYRKEFNNLFDFAREINEVAQKGDAL</sequence>
<comment type="caution">
    <text evidence="7">The sequence shown here is derived from an EMBL/GenBank/DDBJ whole genome shotgun (WGS) entry which is preliminary data.</text>
</comment>
<dbReference type="InterPro" id="IPR007452">
    <property type="entry name" value="TamB_C"/>
</dbReference>
<keyword evidence="8" id="KW-1185">Reference proteome</keyword>
<dbReference type="Pfam" id="PF04357">
    <property type="entry name" value="TamB"/>
    <property type="match status" value="1"/>
</dbReference>
<gene>
    <name evidence="7" type="ORF">GCM10007940_20660</name>
</gene>
<reference evidence="7" key="2">
    <citation type="submission" date="2023-01" db="EMBL/GenBank/DDBJ databases">
        <title>Draft genome sequence of Portibacter lacus strain NBRC 108769.</title>
        <authorList>
            <person name="Sun Q."/>
            <person name="Mori K."/>
        </authorList>
    </citation>
    <scope>NUCLEOTIDE SEQUENCE</scope>
    <source>
        <strain evidence="7">NBRC 108769</strain>
    </source>
</reference>
<evidence type="ECO:0000256" key="1">
    <source>
        <dbReference type="ARBA" id="ARBA00004167"/>
    </source>
</evidence>
<dbReference type="GO" id="GO:0005886">
    <property type="term" value="C:plasma membrane"/>
    <property type="evidence" value="ECO:0007669"/>
    <property type="project" value="InterPro"/>
</dbReference>
<dbReference type="PANTHER" id="PTHR36985">
    <property type="entry name" value="TRANSLOCATION AND ASSEMBLY MODULE SUBUNIT TAMB"/>
    <property type="match status" value="1"/>
</dbReference>
<accession>A0AA37SRH1</accession>
<feature type="domain" description="Translocation and assembly module TamB C-terminal" evidence="6">
    <location>
        <begin position="1134"/>
        <end position="1592"/>
    </location>
</feature>
<evidence type="ECO:0000313" key="7">
    <source>
        <dbReference type="EMBL" id="GLR17451.1"/>
    </source>
</evidence>
<evidence type="ECO:0000256" key="5">
    <source>
        <dbReference type="SAM" id="Phobius"/>
    </source>
</evidence>
<organism evidence="7 8">
    <name type="scientific">Portibacter lacus</name>
    <dbReference type="NCBI Taxonomy" id="1099794"/>
    <lineage>
        <taxon>Bacteria</taxon>
        <taxon>Pseudomonadati</taxon>
        <taxon>Bacteroidota</taxon>
        <taxon>Saprospiria</taxon>
        <taxon>Saprospirales</taxon>
        <taxon>Haliscomenobacteraceae</taxon>
        <taxon>Portibacter</taxon>
    </lineage>
</organism>